<name>A0A164DN99_9CRUS</name>
<proteinExistence type="predicted"/>
<dbReference type="OrthoDB" id="10386680at2759"/>
<organism evidence="2 3">
    <name type="scientific">Daphnia magna</name>
    <dbReference type="NCBI Taxonomy" id="35525"/>
    <lineage>
        <taxon>Eukaryota</taxon>
        <taxon>Metazoa</taxon>
        <taxon>Ecdysozoa</taxon>
        <taxon>Arthropoda</taxon>
        <taxon>Crustacea</taxon>
        <taxon>Branchiopoda</taxon>
        <taxon>Diplostraca</taxon>
        <taxon>Cladocera</taxon>
        <taxon>Anomopoda</taxon>
        <taxon>Daphniidae</taxon>
        <taxon>Daphnia</taxon>
    </lineage>
</organism>
<evidence type="ECO:0000256" key="1">
    <source>
        <dbReference type="SAM" id="MobiDB-lite"/>
    </source>
</evidence>
<feature type="region of interest" description="Disordered" evidence="1">
    <location>
        <begin position="1"/>
        <end position="23"/>
    </location>
</feature>
<accession>A0A164DN99</accession>
<evidence type="ECO:0000313" key="2">
    <source>
        <dbReference type="EMBL" id="KZR95961.1"/>
    </source>
</evidence>
<feature type="non-terminal residue" evidence="2">
    <location>
        <position position="1"/>
    </location>
</feature>
<gene>
    <name evidence="2" type="ORF">APZ42_009966</name>
</gene>
<dbReference type="EMBL" id="LRGB01026572">
    <property type="protein sequence ID" value="KZR95961.1"/>
    <property type="molecule type" value="Genomic_DNA"/>
</dbReference>
<reference evidence="2 3" key="1">
    <citation type="submission" date="2016-03" db="EMBL/GenBank/DDBJ databases">
        <title>EvidentialGene: Evidence-directed Construction of Genes on Genomes.</title>
        <authorList>
            <person name="Gilbert D.G."/>
            <person name="Choi J.-H."/>
            <person name="Mockaitis K."/>
            <person name="Colbourne J."/>
            <person name="Pfrender M."/>
        </authorList>
    </citation>
    <scope>NUCLEOTIDE SEQUENCE [LARGE SCALE GENOMIC DNA]</scope>
    <source>
        <strain evidence="2 3">Xinb3</strain>
        <tissue evidence="2">Complete organism</tissue>
    </source>
</reference>
<dbReference type="Proteomes" id="UP000076858">
    <property type="component" value="Unassembled WGS sequence"/>
</dbReference>
<keyword evidence="3" id="KW-1185">Reference proteome</keyword>
<sequence>IVSHQTSVGLTSEAGTAAKNPPARSLVKMSKNIPSEEVILSLPNEGKEDFEIYPILATEIQKNVLTLHSNRFLFVCAKQLLNINKGSMISKGMYKRYAKMVVEKYPCLKDIDFEEEF</sequence>
<evidence type="ECO:0000313" key="3">
    <source>
        <dbReference type="Proteomes" id="UP000076858"/>
    </source>
</evidence>
<protein>
    <submittedName>
        <fullName evidence="2">Uncharacterized protein</fullName>
    </submittedName>
</protein>
<feature type="compositionally biased region" description="Polar residues" evidence="1">
    <location>
        <begin position="1"/>
        <end position="14"/>
    </location>
</feature>
<comment type="caution">
    <text evidence="2">The sequence shown here is derived from an EMBL/GenBank/DDBJ whole genome shotgun (WGS) entry which is preliminary data.</text>
</comment>
<feature type="non-terminal residue" evidence="2">
    <location>
        <position position="117"/>
    </location>
</feature>
<dbReference type="AlphaFoldDB" id="A0A164DN99"/>